<feature type="region of interest" description="Disordered" evidence="1">
    <location>
        <begin position="83"/>
        <end position="157"/>
    </location>
</feature>
<feature type="region of interest" description="Disordered" evidence="1">
    <location>
        <begin position="1"/>
        <end position="20"/>
    </location>
</feature>
<accession>A0A3D8S648</accession>
<dbReference type="GeneID" id="38115411"/>
<dbReference type="Proteomes" id="UP000256690">
    <property type="component" value="Unassembled WGS sequence"/>
</dbReference>
<gene>
    <name evidence="2" type="ORF">DSM5745_05041</name>
</gene>
<protein>
    <submittedName>
        <fullName evidence="2">Uncharacterized protein</fullName>
    </submittedName>
</protein>
<dbReference type="RefSeq" id="XP_026604537.1">
    <property type="nucleotide sequence ID" value="XM_026747057.1"/>
</dbReference>
<name>A0A3D8S648_9EURO</name>
<proteinExistence type="predicted"/>
<dbReference type="AlphaFoldDB" id="A0A3D8S648"/>
<evidence type="ECO:0000313" key="2">
    <source>
        <dbReference type="EMBL" id="RDW81484.1"/>
    </source>
</evidence>
<evidence type="ECO:0000313" key="3">
    <source>
        <dbReference type="Proteomes" id="UP000256690"/>
    </source>
</evidence>
<comment type="caution">
    <text evidence="2">The sequence shown here is derived from an EMBL/GenBank/DDBJ whole genome shotgun (WGS) entry which is preliminary data.</text>
</comment>
<evidence type="ECO:0000256" key="1">
    <source>
        <dbReference type="SAM" id="MobiDB-lite"/>
    </source>
</evidence>
<feature type="compositionally biased region" description="Polar residues" evidence="1">
    <location>
        <begin position="101"/>
        <end position="111"/>
    </location>
</feature>
<keyword evidence="3" id="KW-1185">Reference proteome</keyword>
<feature type="region of interest" description="Disordered" evidence="1">
    <location>
        <begin position="263"/>
        <end position="303"/>
    </location>
</feature>
<dbReference type="OrthoDB" id="5376710at2759"/>
<sequence length="708" mass="78464">MAGPYERFYQQDGKRNDSLTPVETKNHIRIPSSVSTAIDIDSPSIKATSIASSLTLLEQESIMAPPAYGKVYPSYHYEDLAPRPLRPTKSVEPTRPHVQPPSYTQLVNKQPVNKPLPELPPLSRKPRVPKVTTPMPKQTSDLSPVSPLSEKDLPTPGLERPHHLLPMSRGPAHLSNSSAVCVFRLDVKGSSGQLRGPAEDSKNKAATSLMLDTTTAASVSTWRSPIPQVERSHNPRPEQDQVGLLARTFQRFIPSKIFRRKGSKADQPCAAIPTLSPPMLSTRPVPHPDRQPRPAGTAPPTPVNRMKRVLSVLMDERMSLYLNNLVASAQTNSLAKGAQVQLVDGPSHISPWVQTHEHNGISSGGHCHSRQPVRSLHELDGVPLCPGSVNPTSHSRISIFHRIMQEVDDLPDLFSLALVNKASYLAFKSDELGLMKNTLKKNSPPAWELRQIKEIQCDAGNPESRALAANLYLRHYTWDLMQLARIKFLLHDFCEPLLSRDIVIDLRDPYDTRAGRVDAAIWRVWTFCHLFGNRKDRESDLQGQSRWLRGQRTGSVALPQVCRTSPDPSDFNTVLFSPPDGFAQGNPSTGLSRQELLDMVDIWIAMGALLDFLRKQTNLARQNGVFDAAETKPKSSREEVHMLRAWLDFILTLGPAAVLELAPAGPTSDPTQAFRRAKANGWTQWSPPSLKAPCRFRGVPANGDLTVI</sequence>
<organism evidence="2 3">
    <name type="scientific">Aspergillus mulundensis</name>
    <dbReference type="NCBI Taxonomy" id="1810919"/>
    <lineage>
        <taxon>Eukaryota</taxon>
        <taxon>Fungi</taxon>
        <taxon>Dikarya</taxon>
        <taxon>Ascomycota</taxon>
        <taxon>Pezizomycotina</taxon>
        <taxon>Eurotiomycetes</taxon>
        <taxon>Eurotiomycetidae</taxon>
        <taxon>Eurotiales</taxon>
        <taxon>Aspergillaceae</taxon>
        <taxon>Aspergillus</taxon>
        <taxon>Aspergillus subgen. Nidulantes</taxon>
    </lineage>
</organism>
<dbReference type="STRING" id="1810919.A0A3D8S648"/>
<reference evidence="2 3" key="1">
    <citation type="journal article" date="2018" name="IMA Fungus">
        <title>IMA Genome-F 9: Draft genome sequence of Annulohypoxylon stygium, Aspergillus mulundensis, Berkeleyomyces basicola (syn. Thielaviopsis basicola), Ceratocystis smalleyi, two Cercospora beticola strains, Coleophoma cylindrospora, Fusarium fracticaudum, Phialophora cf. hyalina, and Morchella septimelata.</title>
        <authorList>
            <person name="Wingfield B.D."/>
            <person name="Bills G.F."/>
            <person name="Dong Y."/>
            <person name="Huang W."/>
            <person name="Nel W.J."/>
            <person name="Swalarsk-Parry B.S."/>
            <person name="Vaghefi N."/>
            <person name="Wilken P.M."/>
            <person name="An Z."/>
            <person name="de Beer Z.W."/>
            <person name="De Vos L."/>
            <person name="Chen L."/>
            <person name="Duong T.A."/>
            <person name="Gao Y."/>
            <person name="Hammerbacher A."/>
            <person name="Kikkert J.R."/>
            <person name="Li Y."/>
            <person name="Li H."/>
            <person name="Li K."/>
            <person name="Li Q."/>
            <person name="Liu X."/>
            <person name="Ma X."/>
            <person name="Naidoo K."/>
            <person name="Pethybridge S.J."/>
            <person name="Sun J."/>
            <person name="Steenkamp E.T."/>
            <person name="van der Nest M.A."/>
            <person name="van Wyk S."/>
            <person name="Wingfield M.J."/>
            <person name="Xiong C."/>
            <person name="Yue Q."/>
            <person name="Zhang X."/>
        </authorList>
    </citation>
    <scope>NUCLEOTIDE SEQUENCE [LARGE SCALE GENOMIC DNA]</scope>
    <source>
        <strain evidence="2 3">DSM 5745</strain>
    </source>
</reference>
<dbReference type="EMBL" id="PVWQ01000005">
    <property type="protein sequence ID" value="RDW81484.1"/>
    <property type="molecule type" value="Genomic_DNA"/>
</dbReference>